<dbReference type="AlphaFoldDB" id="A0A7X8SHZ9"/>
<gene>
    <name evidence="1" type="ORF">HGP29_05020</name>
</gene>
<protein>
    <submittedName>
        <fullName evidence="1">Uncharacterized protein</fullName>
    </submittedName>
</protein>
<dbReference type="Proteomes" id="UP000585050">
    <property type="component" value="Unassembled WGS sequence"/>
</dbReference>
<accession>A0A7X8SHZ9</accession>
<keyword evidence="2" id="KW-1185">Reference proteome</keyword>
<reference evidence="1 2" key="1">
    <citation type="submission" date="2020-04" db="EMBL/GenBank/DDBJ databases">
        <title>Flammeovirga sp. SR4, a novel species isolated from seawater.</title>
        <authorList>
            <person name="Wang X."/>
        </authorList>
    </citation>
    <scope>NUCLEOTIDE SEQUENCE [LARGE SCALE GENOMIC DNA]</scope>
    <source>
        <strain evidence="1 2">SR4</strain>
    </source>
</reference>
<evidence type="ECO:0000313" key="2">
    <source>
        <dbReference type="Proteomes" id="UP000585050"/>
    </source>
</evidence>
<sequence length="157" mass="18115">MKTYLIERTQNLHNKITAYIGEPFTFFEKIKARGSGSPAFTYRSGIHDFDTIHSIKIKSNNINIEVFHKGLCIYLNKRIERKITLIPFNEIDLISFKIKESVNIDKNGKEVVVRMANVCICTFNGEMVKFDISASNFKSGKSFFKKDIFQQLVEFSS</sequence>
<comment type="caution">
    <text evidence="1">The sequence shown here is derived from an EMBL/GenBank/DDBJ whole genome shotgun (WGS) entry which is preliminary data.</text>
</comment>
<evidence type="ECO:0000313" key="1">
    <source>
        <dbReference type="EMBL" id="NLR90554.1"/>
    </source>
</evidence>
<dbReference type="RefSeq" id="WP_168881280.1">
    <property type="nucleotide sequence ID" value="NZ_JABAIL010000002.1"/>
</dbReference>
<name>A0A7X8SHZ9_9BACT</name>
<dbReference type="EMBL" id="JABAIL010000002">
    <property type="protein sequence ID" value="NLR90554.1"/>
    <property type="molecule type" value="Genomic_DNA"/>
</dbReference>
<proteinExistence type="predicted"/>
<organism evidence="1 2">
    <name type="scientific">Flammeovirga agarivorans</name>
    <dbReference type="NCBI Taxonomy" id="2726742"/>
    <lineage>
        <taxon>Bacteria</taxon>
        <taxon>Pseudomonadati</taxon>
        <taxon>Bacteroidota</taxon>
        <taxon>Cytophagia</taxon>
        <taxon>Cytophagales</taxon>
        <taxon>Flammeovirgaceae</taxon>
        <taxon>Flammeovirga</taxon>
    </lineage>
</organism>